<organism evidence="1 2">
    <name type="scientific">Limosa lapponica baueri</name>
    <dbReference type="NCBI Taxonomy" id="1758121"/>
    <lineage>
        <taxon>Eukaryota</taxon>
        <taxon>Metazoa</taxon>
        <taxon>Chordata</taxon>
        <taxon>Craniata</taxon>
        <taxon>Vertebrata</taxon>
        <taxon>Euteleostomi</taxon>
        <taxon>Archelosauria</taxon>
        <taxon>Archosauria</taxon>
        <taxon>Dinosauria</taxon>
        <taxon>Saurischia</taxon>
        <taxon>Theropoda</taxon>
        <taxon>Coelurosauria</taxon>
        <taxon>Aves</taxon>
        <taxon>Neognathae</taxon>
        <taxon>Neoaves</taxon>
        <taxon>Charadriiformes</taxon>
        <taxon>Scolopacidae</taxon>
        <taxon>Limosa</taxon>
    </lineage>
</organism>
<dbReference type="Proteomes" id="UP000233556">
    <property type="component" value="Unassembled WGS sequence"/>
</dbReference>
<dbReference type="AlphaFoldDB" id="A0A2I0UC36"/>
<name>A0A2I0UC36_LIMLA</name>
<accession>A0A2I0UC36</accession>
<proteinExistence type="predicted"/>
<keyword evidence="2" id="KW-1185">Reference proteome</keyword>
<gene>
    <name evidence="1" type="ORF">llap_6092</name>
</gene>
<protein>
    <submittedName>
        <fullName evidence="1">Uncharacterized protein</fullName>
    </submittedName>
</protein>
<evidence type="ECO:0000313" key="1">
    <source>
        <dbReference type="EMBL" id="PKU43612.1"/>
    </source>
</evidence>
<reference evidence="2" key="1">
    <citation type="submission" date="2017-11" db="EMBL/GenBank/DDBJ databases">
        <authorList>
            <person name="Lima N.C."/>
            <person name="Parody-Merino A.M."/>
            <person name="Battley P.F."/>
            <person name="Fidler A.E."/>
            <person name="Prosdocimi F."/>
        </authorList>
    </citation>
    <scope>NUCLEOTIDE SEQUENCE [LARGE SCALE GENOMIC DNA]</scope>
</reference>
<evidence type="ECO:0000313" key="2">
    <source>
        <dbReference type="Proteomes" id="UP000233556"/>
    </source>
</evidence>
<dbReference type="EMBL" id="KZ505885">
    <property type="protein sequence ID" value="PKU43612.1"/>
    <property type="molecule type" value="Genomic_DNA"/>
</dbReference>
<reference evidence="2" key="2">
    <citation type="submission" date="2017-12" db="EMBL/GenBank/DDBJ databases">
        <title>Genome sequence of the Bar-tailed Godwit (Limosa lapponica baueri).</title>
        <authorList>
            <person name="Lima N.C.B."/>
            <person name="Parody-Merino A.M."/>
            <person name="Battley P.F."/>
            <person name="Fidler A.E."/>
            <person name="Prosdocimi F."/>
        </authorList>
    </citation>
    <scope>NUCLEOTIDE SEQUENCE [LARGE SCALE GENOMIC DNA]</scope>
</reference>
<sequence length="82" mass="9131">MPSPPGLGPVYEEAKRDRSQVMTGSFKSQLDLLFTAKEELLGDMTINISLDCSDHEIVGPEILNFTNDLKEVVECILISFED</sequence>